<feature type="transmembrane region" description="Helical" evidence="1">
    <location>
        <begin position="12"/>
        <end position="32"/>
    </location>
</feature>
<gene>
    <name evidence="2" type="ORF">ACFOES_18365</name>
</gene>
<organism evidence="2 3">
    <name type="scientific">Acidimangrovimonas pyrenivorans</name>
    <dbReference type="NCBI Taxonomy" id="2030798"/>
    <lineage>
        <taxon>Bacteria</taxon>
        <taxon>Pseudomonadati</taxon>
        <taxon>Pseudomonadota</taxon>
        <taxon>Alphaproteobacteria</taxon>
        <taxon>Rhodobacterales</taxon>
        <taxon>Paracoccaceae</taxon>
        <taxon>Acidimangrovimonas</taxon>
    </lineage>
</organism>
<dbReference type="Proteomes" id="UP001595443">
    <property type="component" value="Unassembled WGS sequence"/>
</dbReference>
<keyword evidence="1" id="KW-1133">Transmembrane helix</keyword>
<dbReference type="RefSeq" id="WP_377834828.1">
    <property type="nucleotide sequence ID" value="NZ_JBHRSK010000017.1"/>
</dbReference>
<proteinExistence type="predicted"/>
<keyword evidence="1" id="KW-0472">Membrane</keyword>
<sequence>MNDLGDGAVMRILWLGLIGAVAVAGAGQFMLAKAFRDKAAALAAELRGAPVAGARPDLPPAVAAFARRAGAQPGARAAVLEQSAELRLKQGGGFSATTARQTVALAVPGFVWDARQGFGPLTVVRVIDSYVDGRGLLEARLFGSIRVARAADASVSLAEAYRYLAELPWAPDAILGNPAVAWRMLADGRAEAALDTPAGRAAVIFAFDAAGDIVAMEARDRPAQDAAGKAARYDWRARFWDYGPVGPRRLPRQGEVGYVHPEGFETYFKGRITGYTLVE</sequence>
<comment type="caution">
    <text evidence="2">The sequence shown here is derived from an EMBL/GenBank/DDBJ whole genome shotgun (WGS) entry which is preliminary data.</text>
</comment>
<name>A0ABV7AKW5_9RHOB</name>
<dbReference type="EMBL" id="JBHRSK010000017">
    <property type="protein sequence ID" value="MFC2970066.1"/>
    <property type="molecule type" value="Genomic_DNA"/>
</dbReference>
<keyword evidence="1" id="KW-0812">Transmembrane</keyword>
<keyword evidence="3" id="KW-1185">Reference proteome</keyword>
<dbReference type="InterPro" id="IPR046674">
    <property type="entry name" value="DUF6544"/>
</dbReference>
<evidence type="ECO:0000313" key="3">
    <source>
        <dbReference type="Proteomes" id="UP001595443"/>
    </source>
</evidence>
<reference evidence="3" key="1">
    <citation type="journal article" date="2019" name="Int. J. Syst. Evol. Microbiol.">
        <title>The Global Catalogue of Microorganisms (GCM) 10K type strain sequencing project: providing services to taxonomists for standard genome sequencing and annotation.</title>
        <authorList>
            <consortium name="The Broad Institute Genomics Platform"/>
            <consortium name="The Broad Institute Genome Sequencing Center for Infectious Disease"/>
            <person name="Wu L."/>
            <person name="Ma J."/>
        </authorList>
    </citation>
    <scope>NUCLEOTIDE SEQUENCE [LARGE SCALE GENOMIC DNA]</scope>
    <source>
        <strain evidence="3">KCTC 62192</strain>
    </source>
</reference>
<evidence type="ECO:0000256" key="1">
    <source>
        <dbReference type="SAM" id="Phobius"/>
    </source>
</evidence>
<protein>
    <submittedName>
        <fullName evidence="2">DUF6544 family protein</fullName>
    </submittedName>
</protein>
<evidence type="ECO:0000313" key="2">
    <source>
        <dbReference type="EMBL" id="MFC2970066.1"/>
    </source>
</evidence>
<accession>A0ABV7AKW5</accession>
<dbReference type="Pfam" id="PF20181">
    <property type="entry name" value="DUF6544"/>
    <property type="match status" value="1"/>
</dbReference>